<feature type="transmembrane region" description="Helical" evidence="1">
    <location>
        <begin position="81"/>
        <end position="100"/>
    </location>
</feature>
<keyword evidence="1" id="KW-0472">Membrane</keyword>
<keyword evidence="1" id="KW-1133">Transmembrane helix</keyword>
<evidence type="ECO:0000313" key="4">
    <source>
        <dbReference type="Proteomes" id="UP000286595"/>
    </source>
</evidence>
<dbReference type="InterPro" id="IPR027417">
    <property type="entry name" value="P-loop_NTPase"/>
</dbReference>
<dbReference type="EMBL" id="QRIM01000002">
    <property type="protein sequence ID" value="RHG62307.1"/>
    <property type="molecule type" value="Genomic_DNA"/>
</dbReference>
<dbReference type="AlphaFoldDB" id="A0A414UFN0"/>
<evidence type="ECO:0000313" key="3">
    <source>
        <dbReference type="EMBL" id="RHG62307.1"/>
    </source>
</evidence>
<sequence>MKREKQPAKVSYFFGPGWKNLGEFTKIFWNLNRDDVRKRQKKFESGMGVMSIRGVANLISCFMLILFGTAFFVIISGAVSVILGIAYIIVYILFFIVWLTDRIYLLRKRIFVACPNCKEKYLIPTYRCPNCNRKHTRLTPGKYGAFYRTCECGEKIPCHFLTKRGSLAAECPNCGYSLSGTETVPICVPVIGGRSAGKTAYITAFVYEFIEKVAPRNGLRIRHYNQKMTTFYNQEIKEDYLHGTTRMTKTENDISQASTKAFNFMVGSDKFSPERLVQIYDVAGESFIDNTENEEQLQYKYCQGIVFMIDPLAIPMARNHMDEKISEVDKNSVGTMDMDIILDAFMNKLRQITGKSVDKVISTPIAIVISKGDIKTLSSFIGEEVISDYMIKHELSMDSYMDVQDKIIRQFLNDNGMAGFVNNIDLKFKNNRYFICSAIGHTREAGHYNPKGVLEPMEWIFQKADPAMKNAWNEHKFGNN</sequence>
<dbReference type="Proteomes" id="UP000286595">
    <property type="component" value="Unassembled WGS sequence"/>
</dbReference>
<dbReference type="SUPFAM" id="SSF52540">
    <property type="entry name" value="P-loop containing nucleoside triphosphate hydrolases"/>
    <property type="match status" value="1"/>
</dbReference>
<accession>A0A414UFN0</accession>
<evidence type="ECO:0000259" key="2">
    <source>
        <dbReference type="Pfam" id="PF19993"/>
    </source>
</evidence>
<proteinExistence type="predicted"/>
<feature type="transmembrane region" description="Helical" evidence="1">
    <location>
        <begin position="55"/>
        <end position="75"/>
    </location>
</feature>
<evidence type="ECO:0000256" key="1">
    <source>
        <dbReference type="SAM" id="Phobius"/>
    </source>
</evidence>
<feature type="domain" description="Double-GTPase 2" evidence="2">
    <location>
        <begin position="187"/>
        <end position="379"/>
    </location>
</feature>
<reference evidence="3 4" key="1">
    <citation type="submission" date="2018-08" db="EMBL/GenBank/DDBJ databases">
        <title>A genome reference for cultivated species of the human gut microbiota.</title>
        <authorList>
            <person name="Zou Y."/>
            <person name="Xue W."/>
            <person name="Luo G."/>
        </authorList>
    </citation>
    <scope>NUCLEOTIDE SEQUENCE [LARGE SCALE GENOMIC DNA]</scope>
    <source>
        <strain evidence="3 4">AM22-12LB</strain>
    </source>
</reference>
<comment type="caution">
    <text evidence="3">The sequence shown here is derived from an EMBL/GenBank/DDBJ whole genome shotgun (WGS) entry which is preliminary data.</text>
</comment>
<protein>
    <recommendedName>
        <fullName evidence="2">Double-GTPase 2 domain-containing protein</fullName>
    </recommendedName>
</protein>
<gene>
    <name evidence="3" type="ORF">DW252_01850</name>
</gene>
<dbReference type="Gene3D" id="3.40.50.300">
    <property type="entry name" value="P-loop containing nucleotide triphosphate hydrolases"/>
    <property type="match status" value="1"/>
</dbReference>
<dbReference type="InterPro" id="IPR045528">
    <property type="entry name" value="DO-GTPase2"/>
</dbReference>
<dbReference type="RefSeq" id="WP_118217353.1">
    <property type="nucleotide sequence ID" value="NZ_JBDGBE010000008.1"/>
</dbReference>
<organism evidence="3 4">
    <name type="scientific">Coprococcus comes</name>
    <dbReference type="NCBI Taxonomy" id="410072"/>
    <lineage>
        <taxon>Bacteria</taxon>
        <taxon>Bacillati</taxon>
        <taxon>Bacillota</taxon>
        <taxon>Clostridia</taxon>
        <taxon>Lachnospirales</taxon>
        <taxon>Lachnospiraceae</taxon>
        <taxon>Coprococcus</taxon>
    </lineage>
</organism>
<name>A0A414UFN0_9FIRM</name>
<dbReference type="Pfam" id="PF19993">
    <property type="entry name" value="DO-GTPase2"/>
    <property type="match status" value="1"/>
</dbReference>
<keyword evidence="1" id="KW-0812">Transmembrane</keyword>